<comment type="caution">
    <text evidence="8">The sequence shown here is derived from an EMBL/GenBank/DDBJ whole genome shotgun (WGS) entry which is preliminary data.</text>
</comment>
<dbReference type="RefSeq" id="WP_205175684.1">
    <property type="nucleotide sequence ID" value="NZ_JAFBDZ010000008.1"/>
</dbReference>
<comment type="similarity">
    <text evidence="2">Belongs to the Orn/Lys/Arg decarboxylase class-I family.</text>
</comment>
<dbReference type="PANTHER" id="PTHR43277">
    <property type="entry name" value="ARGININE DECARBOXYLASE"/>
    <property type="match status" value="1"/>
</dbReference>
<proteinExistence type="inferred from homology"/>
<dbReference type="Pfam" id="PF01276">
    <property type="entry name" value="OKR_DC_1"/>
    <property type="match status" value="1"/>
</dbReference>
<sequence length="471" mass="53737">MNQKRMPIIEALENYKKKKPLSFHVPGHKNGLISPMGFDKLFQYDVTELTGLDDLHSPTEAIAEAQELLSDHYNSEKSYFLVNGSTVGNLAMILAICEEDDVVFVQRNCHKSILNGLMLAKVQPIFLEPEWDPISLTPIGISLQTLQQAFREFPNCKSCIFTYPTYYGMTYELKLLIEEVHNHGGLVLVDEAHGPHFTFTEVFPKSSIDLGADITVQSAHKMLPSMTMGSYLHVNNKSISYKRIEYFLSILQSSSPSYLIMASLDFARAYLATYQSDDLTYTLNETEKFKQTLVDMNGRIKLVESHDPLKILLRYEEMVGYELLEKLEEQGVYCELADPYQVLMILPLLKNGAEHSYIEASQKINAALEKVTSKELKYIRPFYKDKGKKISTLSLTYREVKARDYKWIDLDKAIGQVSAKMITPYPPGIPLFIEGEEITRDSIEYLKLLLKLGAKFQGEHLFHEKKIAVLN</sequence>
<dbReference type="InterPro" id="IPR052357">
    <property type="entry name" value="Orn_Lys_Arg_decarboxylase-I"/>
</dbReference>
<evidence type="ECO:0000256" key="2">
    <source>
        <dbReference type="ARBA" id="ARBA00010671"/>
    </source>
</evidence>
<feature type="domain" description="Orn/Lys/Arg decarboxylase C-terminal" evidence="7">
    <location>
        <begin position="379"/>
        <end position="458"/>
    </location>
</feature>
<keyword evidence="3" id="KW-0210">Decarboxylase</keyword>
<dbReference type="SUPFAM" id="SSF53383">
    <property type="entry name" value="PLP-dependent transferases"/>
    <property type="match status" value="1"/>
</dbReference>
<dbReference type="InterPro" id="IPR015421">
    <property type="entry name" value="PyrdxlP-dep_Trfase_major"/>
</dbReference>
<evidence type="ECO:0000259" key="6">
    <source>
        <dbReference type="Pfam" id="PF01276"/>
    </source>
</evidence>
<dbReference type="SUPFAM" id="SSF55904">
    <property type="entry name" value="Ornithine decarboxylase C-terminal domain"/>
    <property type="match status" value="1"/>
</dbReference>
<dbReference type="PANTHER" id="PTHR43277:SF3">
    <property type="entry name" value="DECARBOXYLASE, PUTATIVE-RELATED"/>
    <property type="match status" value="1"/>
</dbReference>
<evidence type="ECO:0000256" key="3">
    <source>
        <dbReference type="ARBA" id="ARBA00022793"/>
    </source>
</evidence>
<accession>A0ABS2NJX0</accession>
<keyword evidence="5" id="KW-0456">Lyase</keyword>
<dbReference type="InterPro" id="IPR000310">
    <property type="entry name" value="Orn/Lys/Arg_deCO2ase_major_dom"/>
</dbReference>
<reference evidence="8 9" key="1">
    <citation type="submission" date="2021-01" db="EMBL/GenBank/DDBJ databases">
        <title>Genomic Encyclopedia of Type Strains, Phase IV (KMG-IV): sequencing the most valuable type-strain genomes for metagenomic binning, comparative biology and taxonomic classification.</title>
        <authorList>
            <person name="Goeker M."/>
        </authorList>
    </citation>
    <scope>NUCLEOTIDE SEQUENCE [LARGE SCALE GENOMIC DNA]</scope>
    <source>
        <strain evidence="8 9">DSM 24834</strain>
    </source>
</reference>
<evidence type="ECO:0000256" key="1">
    <source>
        <dbReference type="ARBA" id="ARBA00001933"/>
    </source>
</evidence>
<comment type="cofactor">
    <cofactor evidence="1">
        <name>pyridoxal 5'-phosphate</name>
        <dbReference type="ChEBI" id="CHEBI:597326"/>
    </cofactor>
</comment>
<evidence type="ECO:0000256" key="5">
    <source>
        <dbReference type="ARBA" id="ARBA00023239"/>
    </source>
</evidence>
<keyword evidence="4" id="KW-0663">Pyridoxal phosphate</keyword>
<dbReference type="CDD" id="cd00615">
    <property type="entry name" value="Orn_deC_like"/>
    <property type="match status" value="1"/>
</dbReference>
<evidence type="ECO:0000256" key="4">
    <source>
        <dbReference type="ARBA" id="ARBA00022898"/>
    </source>
</evidence>
<protein>
    <submittedName>
        <fullName evidence="8">Arginine/lysine/ornithine decarboxylase</fullName>
    </submittedName>
</protein>
<dbReference type="InterPro" id="IPR008286">
    <property type="entry name" value="Prn/Lys/Arg_de-COase_C"/>
</dbReference>
<evidence type="ECO:0000313" key="9">
    <source>
        <dbReference type="Proteomes" id="UP001646157"/>
    </source>
</evidence>
<organism evidence="8 9">
    <name type="scientific">Rossellomorea pakistanensis</name>
    <dbReference type="NCBI Taxonomy" id="992288"/>
    <lineage>
        <taxon>Bacteria</taxon>
        <taxon>Bacillati</taxon>
        <taxon>Bacillota</taxon>
        <taxon>Bacilli</taxon>
        <taxon>Bacillales</taxon>
        <taxon>Bacillaceae</taxon>
        <taxon>Rossellomorea</taxon>
    </lineage>
</organism>
<dbReference type="EMBL" id="JAFBDZ010000008">
    <property type="protein sequence ID" value="MBM7588163.1"/>
    <property type="molecule type" value="Genomic_DNA"/>
</dbReference>
<dbReference type="InterPro" id="IPR036633">
    <property type="entry name" value="Prn/Lys/Arg_de-COase_C_sf"/>
</dbReference>
<dbReference type="Proteomes" id="UP001646157">
    <property type="component" value="Unassembled WGS sequence"/>
</dbReference>
<evidence type="ECO:0000313" key="8">
    <source>
        <dbReference type="EMBL" id="MBM7588163.1"/>
    </source>
</evidence>
<dbReference type="Gene3D" id="3.90.105.10">
    <property type="entry name" value="Molybdopterin biosynthesis moea protein, domain 2"/>
    <property type="match status" value="1"/>
</dbReference>
<dbReference type="InterPro" id="IPR015424">
    <property type="entry name" value="PyrdxlP-dep_Trfase"/>
</dbReference>
<dbReference type="Pfam" id="PF03711">
    <property type="entry name" value="OKR_DC_1_C"/>
    <property type="match status" value="1"/>
</dbReference>
<gene>
    <name evidence="8" type="ORF">JOC86_004758</name>
</gene>
<dbReference type="Gene3D" id="3.40.640.10">
    <property type="entry name" value="Type I PLP-dependent aspartate aminotransferase-like (Major domain)"/>
    <property type="match status" value="1"/>
</dbReference>
<evidence type="ECO:0000259" key="7">
    <source>
        <dbReference type="Pfam" id="PF03711"/>
    </source>
</evidence>
<name>A0ABS2NJX0_9BACI</name>
<feature type="domain" description="Orn/Lys/Arg decarboxylases family 1 pyridoxal-P attachment site" evidence="6">
    <location>
        <begin position="7"/>
        <end position="304"/>
    </location>
</feature>
<keyword evidence="9" id="KW-1185">Reference proteome</keyword>